<feature type="region of interest" description="Disordered" evidence="1">
    <location>
        <begin position="1"/>
        <end position="32"/>
    </location>
</feature>
<evidence type="ECO:0000256" key="1">
    <source>
        <dbReference type="SAM" id="MobiDB-lite"/>
    </source>
</evidence>
<gene>
    <name evidence="2" type="ORF">SHKM778_01700</name>
</gene>
<feature type="compositionally biased region" description="Basic and acidic residues" evidence="1">
    <location>
        <begin position="11"/>
        <end position="30"/>
    </location>
</feature>
<proteinExistence type="predicted"/>
<evidence type="ECO:0000313" key="2">
    <source>
        <dbReference type="EMBL" id="BFO13782.1"/>
    </source>
</evidence>
<dbReference type="AlphaFoldDB" id="A0AAT9H8R3"/>
<name>A0AAT9H8R3_9ACTN</name>
<protein>
    <submittedName>
        <fullName evidence="2">Uncharacterized protein</fullName>
    </submittedName>
</protein>
<organism evidence="2">
    <name type="scientific">Streptomyces haneummycinicus</name>
    <dbReference type="NCBI Taxonomy" id="3074435"/>
    <lineage>
        <taxon>Bacteria</taxon>
        <taxon>Bacillati</taxon>
        <taxon>Actinomycetota</taxon>
        <taxon>Actinomycetes</taxon>
        <taxon>Kitasatosporales</taxon>
        <taxon>Streptomycetaceae</taxon>
        <taxon>Streptomyces</taxon>
    </lineage>
</organism>
<feature type="compositionally biased region" description="Pro residues" evidence="1">
    <location>
        <begin position="1"/>
        <end position="10"/>
    </location>
</feature>
<feature type="region of interest" description="Disordered" evidence="1">
    <location>
        <begin position="47"/>
        <end position="79"/>
    </location>
</feature>
<sequence length="139" mass="14706">MPRARVPPLPVDDHRPGQHEAPDAGLRHGGEQYGGAQVVARDVLRRVGDPVAEPDHRGLVTHGVDTGQGPADGGRVPHVGAGILPYVEHERFVSALPERGGDAGPDEPGTAGDQYAHTVTLGPPRRRRPTEPRPCVTTP</sequence>
<reference evidence="2" key="2">
    <citation type="submission" date="2024-07" db="EMBL/GenBank/DDBJ databases">
        <title>Streptomyces haneummycinica sp. nov., a new antibiotic-producing actinobacterium isolated from marine sediment.</title>
        <authorList>
            <person name="Uemura M."/>
            <person name="Hamada M."/>
            <person name="Hirano S."/>
            <person name="Kobayashi K."/>
            <person name="Ohshiro T."/>
            <person name="Kobayashi T."/>
            <person name="Terahara T."/>
        </authorList>
    </citation>
    <scope>NUCLEOTIDE SEQUENCE</scope>
    <source>
        <strain evidence="2">KM77-8</strain>
    </source>
</reference>
<dbReference type="EMBL" id="AP035768">
    <property type="protein sequence ID" value="BFO13782.1"/>
    <property type="molecule type" value="Genomic_DNA"/>
</dbReference>
<reference evidence="2" key="1">
    <citation type="submission" date="2024-06" db="EMBL/GenBank/DDBJ databases">
        <authorList>
            <consortium name="consrtm"/>
            <person name="Uemura M."/>
            <person name="Terahara T."/>
        </authorList>
    </citation>
    <scope>NUCLEOTIDE SEQUENCE</scope>
    <source>
        <strain evidence="2">KM77-8</strain>
    </source>
</reference>
<feature type="region of interest" description="Disordered" evidence="1">
    <location>
        <begin position="97"/>
        <end position="139"/>
    </location>
</feature>
<feature type="compositionally biased region" description="Basic and acidic residues" evidence="1">
    <location>
        <begin position="47"/>
        <end position="58"/>
    </location>
</feature>
<accession>A0AAT9H8R3</accession>